<comment type="caution">
    <text evidence="3">The sequence shown here is derived from an EMBL/GenBank/DDBJ whole genome shotgun (WGS) entry which is preliminary data.</text>
</comment>
<dbReference type="InterPro" id="IPR002156">
    <property type="entry name" value="RNaseH_domain"/>
</dbReference>
<dbReference type="Pfam" id="PF13966">
    <property type="entry name" value="zf-RVT"/>
    <property type="match status" value="1"/>
</dbReference>
<feature type="domain" description="RNase H type-1" evidence="1">
    <location>
        <begin position="296"/>
        <end position="388"/>
    </location>
</feature>
<dbReference type="GO" id="GO:0004523">
    <property type="term" value="F:RNA-DNA hybrid ribonuclease activity"/>
    <property type="evidence" value="ECO:0007669"/>
    <property type="project" value="InterPro"/>
</dbReference>
<dbReference type="InterPro" id="IPR052929">
    <property type="entry name" value="RNase_H-like_EbsB-rel"/>
</dbReference>
<dbReference type="SUPFAM" id="SSF53098">
    <property type="entry name" value="Ribonuclease H-like"/>
    <property type="match status" value="1"/>
</dbReference>
<dbReference type="InterPro" id="IPR026960">
    <property type="entry name" value="RVT-Znf"/>
</dbReference>
<dbReference type="Proteomes" id="UP000634136">
    <property type="component" value="Unassembled WGS sequence"/>
</dbReference>
<dbReference type="PANTHER" id="PTHR47074">
    <property type="entry name" value="BNAC02G40300D PROTEIN"/>
    <property type="match status" value="1"/>
</dbReference>
<evidence type="ECO:0000259" key="2">
    <source>
        <dbReference type="Pfam" id="PF13966"/>
    </source>
</evidence>
<dbReference type="GO" id="GO:0003676">
    <property type="term" value="F:nucleic acid binding"/>
    <property type="evidence" value="ECO:0007669"/>
    <property type="project" value="InterPro"/>
</dbReference>
<dbReference type="AlphaFoldDB" id="A0A834WX21"/>
<proteinExistence type="predicted"/>
<reference evidence="3" key="1">
    <citation type="submission" date="2020-09" db="EMBL/GenBank/DDBJ databases">
        <title>Genome-Enabled Discovery of Anthraquinone Biosynthesis in Senna tora.</title>
        <authorList>
            <person name="Kang S.-H."/>
            <person name="Pandey R.P."/>
            <person name="Lee C.-M."/>
            <person name="Sim J.-S."/>
            <person name="Jeong J.-T."/>
            <person name="Choi B.-S."/>
            <person name="Jung M."/>
            <person name="Ginzburg D."/>
            <person name="Zhao K."/>
            <person name="Won S.Y."/>
            <person name="Oh T.-J."/>
            <person name="Yu Y."/>
            <person name="Kim N.-H."/>
            <person name="Lee O.R."/>
            <person name="Lee T.-H."/>
            <person name="Bashyal P."/>
            <person name="Kim T.-S."/>
            <person name="Lee W.-H."/>
            <person name="Kawkins C."/>
            <person name="Kim C.-K."/>
            <person name="Kim J.S."/>
            <person name="Ahn B.O."/>
            <person name="Rhee S.Y."/>
            <person name="Sohng J.K."/>
        </authorList>
    </citation>
    <scope>NUCLEOTIDE SEQUENCE</scope>
    <source>
        <tissue evidence="3">Leaf</tissue>
    </source>
</reference>
<dbReference type="OrthoDB" id="1303352at2759"/>
<organism evidence="3 4">
    <name type="scientific">Senna tora</name>
    <dbReference type="NCBI Taxonomy" id="362788"/>
    <lineage>
        <taxon>Eukaryota</taxon>
        <taxon>Viridiplantae</taxon>
        <taxon>Streptophyta</taxon>
        <taxon>Embryophyta</taxon>
        <taxon>Tracheophyta</taxon>
        <taxon>Spermatophyta</taxon>
        <taxon>Magnoliopsida</taxon>
        <taxon>eudicotyledons</taxon>
        <taxon>Gunneridae</taxon>
        <taxon>Pentapetalae</taxon>
        <taxon>rosids</taxon>
        <taxon>fabids</taxon>
        <taxon>Fabales</taxon>
        <taxon>Fabaceae</taxon>
        <taxon>Caesalpinioideae</taxon>
        <taxon>Cassia clade</taxon>
        <taxon>Senna</taxon>
    </lineage>
</organism>
<dbReference type="CDD" id="cd06222">
    <property type="entry name" value="RNase_H_like"/>
    <property type="match status" value="1"/>
</dbReference>
<dbReference type="Pfam" id="PF13456">
    <property type="entry name" value="RVT_3"/>
    <property type="match status" value="1"/>
</dbReference>
<protein>
    <submittedName>
        <fullName evidence="3">Ribonuclease H</fullName>
    </submittedName>
</protein>
<sequence length="490" mass="56012">MLRKGVRRVIGDGRATGIWDDPWVPSEMPTTLTRPKFLTFTAEYVCDLLVEDGSRWDEDRLGVLFDEDIRQRILSIPIDVDLGRDRWSWDLDRSGQYTVKMGYRNAMMETWGQFSLGLDIDEEATTRFWKRLWKLPIISRYKVFLWRACRGILPTVESLEERGMDIDELCIMCNNAHEDVFHALIDCPELQLMWVNANFDYSSRLYHANILEWLVVEAGGWKDEQMAFLAVAVYHAWERRNKKKFANEIIKVEELWPRVERMMEEIQVAAFTDARNVMELPKVKWEKPEYPFMKLNVDAAGSKSGGGAMGGLLRNSTGCCDGVFTSCVRFPSDPILLEAMSIKKGLELAKLKNCTHVLVECDSRLVVDMLHTPCDQASSLNAICKDILRFTTTMIPEESLSRKVCDMSKASGDWTTIEAIKPPSPEDTFTGAVKVNGFAVLLRNWAKVSSSFAEIRGILNALHNHMAWSINMRRIIIESDSLQATKTITE</sequence>
<keyword evidence="4" id="KW-1185">Reference proteome</keyword>
<dbReference type="InterPro" id="IPR012337">
    <property type="entry name" value="RNaseH-like_sf"/>
</dbReference>
<evidence type="ECO:0000313" key="3">
    <source>
        <dbReference type="EMBL" id="KAF7833947.1"/>
    </source>
</evidence>
<dbReference type="EMBL" id="JAAIUW010000004">
    <property type="protein sequence ID" value="KAF7833947.1"/>
    <property type="molecule type" value="Genomic_DNA"/>
</dbReference>
<feature type="domain" description="Reverse transcriptase zinc-binding" evidence="2">
    <location>
        <begin position="123"/>
        <end position="194"/>
    </location>
</feature>
<gene>
    <name evidence="3" type="ORF">G2W53_008806</name>
</gene>
<evidence type="ECO:0000313" key="4">
    <source>
        <dbReference type="Proteomes" id="UP000634136"/>
    </source>
</evidence>
<evidence type="ECO:0000259" key="1">
    <source>
        <dbReference type="Pfam" id="PF13456"/>
    </source>
</evidence>
<dbReference type="InterPro" id="IPR044730">
    <property type="entry name" value="RNase_H-like_dom_plant"/>
</dbReference>
<name>A0A834WX21_9FABA</name>
<accession>A0A834WX21</accession>
<dbReference type="PANTHER" id="PTHR47074:SF11">
    <property type="entry name" value="REVERSE TRANSCRIPTASE-LIKE PROTEIN"/>
    <property type="match status" value="1"/>
</dbReference>